<dbReference type="RefSeq" id="WP_147645672.1">
    <property type="nucleotide sequence ID" value="NZ_CP042806.1"/>
</dbReference>
<proteinExistence type="predicted"/>
<dbReference type="KEGG" id="talb:FTW19_00020"/>
<evidence type="ECO:0000313" key="2">
    <source>
        <dbReference type="EMBL" id="QEE26534.1"/>
    </source>
</evidence>
<dbReference type="AlphaFoldDB" id="A0A5B9E4N6"/>
<feature type="compositionally biased region" description="Basic and acidic residues" evidence="1">
    <location>
        <begin position="83"/>
        <end position="92"/>
    </location>
</feature>
<organism evidence="2 3">
    <name type="scientific">Terriglobus albidus</name>
    <dbReference type="NCBI Taxonomy" id="1592106"/>
    <lineage>
        <taxon>Bacteria</taxon>
        <taxon>Pseudomonadati</taxon>
        <taxon>Acidobacteriota</taxon>
        <taxon>Terriglobia</taxon>
        <taxon>Terriglobales</taxon>
        <taxon>Acidobacteriaceae</taxon>
        <taxon>Terriglobus</taxon>
    </lineage>
</organism>
<dbReference type="OrthoDB" id="122830at2"/>
<evidence type="ECO:0000313" key="3">
    <source>
        <dbReference type="Proteomes" id="UP000321820"/>
    </source>
</evidence>
<accession>A0A5B9E4N6</accession>
<keyword evidence="3" id="KW-1185">Reference proteome</keyword>
<reference evidence="2 3" key="1">
    <citation type="submission" date="2019-08" db="EMBL/GenBank/DDBJ databases">
        <title>Complete genome sequence of Terriglobus albidus strain ORNL.</title>
        <authorList>
            <person name="Podar M."/>
        </authorList>
    </citation>
    <scope>NUCLEOTIDE SEQUENCE [LARGE SCALE GENOMIC DNA]</scope>
    <source>
        <strain evidence="2 3">ORNL</strain>
    </source>
</reference>
<name>A0A5B9E4N6_9BACT</name>
<gene>
    <name evidence="2" type="ORF">FTW19_00020</name>
</gene>
<sequence length="163" mass="18953">MRHVVHDKYFLKDLLREIDLYDRKIEHLRHHAQFESEPERERALRTATTRRDNLTVTARKLMAEGIVYDPMGLPTSMMTPEQFAERQQHIQQEHNPAAAAPHEVHVMPAPSSESSGEDSTEPQTPFGEAIERLQQQAKHAGMPQVNWKEELLDYKRKRNKIPA</sequence>
<dbReference type="Proteomes" id="UP000321820">
    <property type="component" value="Chromosome"/>
</dbReference>
<dbReference type="EMBL" id="CP042806">
    <property type="protein sequence ID" value="QEE26534.1"/>
    <property type="molecule type" value="Genomic_DNA"/>
</dbReference>
<evidence type="ECO:0000256" key="1">
    <source>
        <dbReference type="SAM" id="MobiDB-lite"/>
    </source>
</evidence>
<feature type="region of interest" description="Disordered" evidence="1">
    <location>
        <begin position="80"/>
        <end position="163"/>
    </location>
</feature>
<protein>
    <submittedName>
        <fullName evidence="2">Uncharacterized protein</fullName>
    </submittedName>
</protein>